<keyword evidence="4" id="KW-0378">Hydrolase</keyword>
<evidence type="ECO:0000259" key="8">
    <source>
        <dbReference type="PROSITE" id="PS51767"/>
    </source>
</evidence>
<comment type="similarity">
    <text evidence="1">Belongs to the peptidase A1 family.</text>
</comment>
<evidence type="ECO:0000256" key="3">
    <source>
        <dbReference type="ARBA" id="ARBA00022750"/>
    </source>
</evidence>
<dbReference type="GO" id="GO:0004190">
    <property type="term" value="F:aspartic-type endopeptidase activity"/>
    <property type="evidence" value="ECO:0007669"/>
    <property type="project" value="UniProtKB-KW"/>
</dbReference>
<dbReference type="GO" id="GO:0006508">
    <property type="term" value="P:proteolysis"/>
    <property type="evidence" value="ECO:0007669"/>
    <property type="project" value="UniProtKB-KW"/>
</dbReference>
<evidence type="ECO:0000256" key="5">
    <source>
        <dbReference type="PIRSR" id="PIRSR601461-1"/>
    </source>
</evidence>
<evidence type="ECO:0000256" key="2">
    <source>
        <dbReference type="ARBA" id="ARBA00022670"/>
    </source>
</evidence>
<evidence type="ECO:0000313" key="9">
    <source>
        <dbReference type="EMBL" id="KAJ7204140.1"/>
    </source>
</evidence>
<keyword evidence="7" id="KW-0732">Signal</keyword>
<dbReference type="Gene3D" id="2.40.70.10">
    <property type="entry name" value="Acid Proteases"/>
    <property type="match status" value="2"/>
</dbReference>
<accession>A0AAD6V7A1</accession>
<dbReference type="InterPro" id="IPR021109">
    <property type="entry name" value="Peptidase_aspartic_dom_sf"/>
</dbReference>
<evidence type="ECO:0000256" key="7">
    <source>
        <dbReference type="SAM" id="SignalP"/>
    </source>
</evidence>
<dbReference type="PROSITE" id="PS51767">
    <property type="entry name" value="PEPTIDASE_A1"/>
    <property type="match status" value="1"/>
</dbReference>
<evidence type="ECO:0000313" key="10">
    <source>
        <dbReference type="Proteomes" id="UP001219525"/>
    </source>
</evidence>
<dbReference type="InterPro" id="IPR033121">
    <property type="entry name" value="PEPTIDASE_A1"/>
</dbReference>
<feature type="active site" evidence="5">
    <location>
        <position position="292"/>
    </location>
</feature>
<dbReference type="PANTHER" id="PTHR47966:SF6">
    <property type="entry name" value="PEPTIDASE A1 DOMAIN-CONTAINING PROTEIN"/>
    <property type="match status" value="1"/>
</dbReference>
<dbReference type="CDD" id="cd05471">
    <property type="entry name" value="pepsin_like"/>
    <property type="match status" value="1"/>
</dbReference>
<feature type="active site" evidence="5">
    <location>
        <position position="100"/>
    </location>
</feature>
<dbReference type="InterPro" id="IPR034164">
    <property type="entry name" value="Pepsin-like_dom"/>
</dbReference>
<feature type="chain" id="PRO_5042222503" evidence="7">
    <location>
        <begin position="23"/>
        <end position="493"/>
    </location>
</feature>
<evidence type="ECO:0000256" key="6">
    <source>
        <dbReference type="SAM" id="MobiDB-lite"/>
    </source>
</evidence>
<dbReference type="AlphaFoldDB" id="A0AAD6V7A1"/>
<keyword evidence="2 9" id="KW-0645">Protease</keyword>
<feature type="region of interest" description="Disordered" evidence="6">
    <location>
        <begin position="415"/>
        <end position="466"/>
    </location>
</feature>
<sequence length="493" mass="50808">MGMASALVLLPLLLPQVALCAANPVHMPLFRRAGTNTLQHFLANAERARARYGFQANSSRAGRRRATSQGFQLTDEGQDLSYFTTVSIGTPPQPLNIDLDTGSADLFVIDNACIGCSDGKLFDRSRSSTFSQQADAQTLELDFGSGSVFGVAASDTVSMQSFTVSKQIFVTADDATTGFIQGTASGILGLAFQSIAETRAVPFWQALINDNQLSAPEMSFHLARAPSLADAPGGTFTLGGTDTAAFTGSIEFHDLAEVEGGPMFWMLRVSGATVQGKSVSISTGNAALAAIDTGTTGIGGPTADVARIWNAVPGASPFRGDGLPPGFFQFPCSTQVSVTLSFGGQAWAINPDDMNRGQIEEGSSLCIGALFDLTLTGSGEPSWVIGDAFLKNVYSVFRQNPLSVGFAQLSGAIGGGGGGNTPGPTSTSSPGESGINGFIPPTMPFSQPFPSATPPHPGPSSTASPSFGDAARTMVAPTVAVISAILAVVVTVL</sequence>
<proteinExistence type="inferred from homology"/>
<dbReference type="FunFam" id="2.40.70.10:FF:000115">
    <property type="entry name" value="Lysosomal aspartic protease"/>
    <property type="match status" value="1"/>
</dbReference>
<organism evidence="9 10">
    <name type="scientific">Mycena pura</name>
    <dbReference type="NCBI Taxonomy" id="153505"/>
    <lineage>
        <taxon>Eukaryota</taxon>
        <taxon>Fungi</taxon>
        <taxon>Dikarya</taxon>
        <taxon>Basidiomycota</taxon>
        <taxon>Agaricomycotina</taxon>
        <taxon>Agaricomycetes</taxon>
        <taxon>Agaricomycetidae</taxon>
        <taxon>Agaricales</taxon>
        <taxon>Marasmiineae</taxon>
        <taxon>Mycenaceae</taxon>
        <taxon>Mycena</taxon>
    </lineage>
</organism>
<protein>
    <submittedName>
        <fullName evidence="9">Aspartyl protease</fullName>
    </submittedName>
</protein>
<dbReference type="Proteomes" id="UP001219525">
    <property type="component" value="Unassembled WGS sequence"/>
</dbReference>
<feature type="compositionally biased region" description="Low complexity" evidence="6">
    <location>
        <begin position="422"/>
        <end position="433"/>
    </location>
</feature>
<comment type="caution">
    <text evidence="9">The sequence shown here is derived from an EMBL/GenBank/DDBJ whole genome shotgun (WGS) entry which is preliminary data.</text>
</comment>
<gene>
    <name evidence="9" type="ORF">GGX14DRAFT_501314</name>
</gene>
<dbReference type="InterPro" id="IPR001461">
    <property type="entry name" value="Aspartic_peptidase_A1"/>
</dbReference>
<keyword evidence="10" id="KW-1185">Reference proteome</keyword>
<feature type="domain" description="Peptidase A1" evidence="8">
    <location>
        <begin position="82"/>
        <end position="407"/>
    </location>
</feature>
<dbReference type="PANTHER" id="PTHR47966">
    <property type="entry name" value="BETA-SITE APP-CLEAVING ENZYME, ISOFORM A-RELATED"/>
    <property type="match status" value="1"/>
</dbReference>
<dbReference type="EMBL" id="JARJCW010000048">
    <property type="protein sequence ID" value="KAJ7204140.1"/>
    <property type="molecule type" value="Genomic_DNA"/>
</dbReference>
<dbReference type="PRINTS" id="PR00792">
    <property type="entry name" value="PEPSIN"/>
</dbReference>
<reference evidence="9" key="1">
    <citation type="submission" date="2023-03" db="EMBL/GenBank/DDBJ databases">
        <title>Massive genome expansion in bonnet fungi (Mycena s.s.) driven by repeated elements and novel gene families across ecological guilds.</title>
        <authorList>
            <consortium name="Lawrence Berkeley National Laboratory"/>
            <person name="Harder C.B."/>
            <person name="Miyauchi S."/>
            <person name="Viragh M."/>
            <person name="Kuo A."/>
            <person name="Thoen E."/>
            <person name="Andreopoulos B."/>
            <person name="Lu D."/>
            <person name="Skrede I."/>
            <person name="Drula E."/>
            <person name="Henrissat B."/>
            <person name="Morin E."/>
            <person name="Kohler A."/>
            <person name="Barry K."/>
            <person name="LaButti K."/>
            <person name="Morin E."/>
            <person name="Salamov A."/>
            <person name="Lipzen A."/>
            <person name="Mereny Z."/>
            <person name="Hegedus B."/>
            <person name="Baldrian P."/>
            <person name="Stursova M."/>
            <person name="Weitz H."/>
            <person name="Taylor A."/>
            <person name="Grigoriev I.V."/>
            <person name="Nagy L.G."/>
            <person name="Martin F."/>
            <person name="Kauserud H."/>
        </authorList>
    </citation>
    <scope>NUCLEOTIDE SEQUENCE</scope>
    <source>
        <strain evidence="9">9144</strain>
    </source>
</reference>
<dbReference type="SUPFAM" id="SSF50630">
    <property type="entry name" value="Acid proteases"/>
    <property type="match status" value="1"/>
</dbReference>
<evidence type="ECO:0000256" key="1">
    <source>
        <dbReference type="ARBA" id="ARBA00007447"/>
    </source>
</evidence>
<dbReference type="Pfam" id="PF00026">
    <property type="entry name" value="Asp"/>
    <property type="match status" value="1"/>
</dbReference>
<feature type="signal peptide" evidence="7">
    <location>
        <begin position="1"/>
        <end position="22"/>
    </location>
</feature>
<keyword evidence="3" id="KW-0064">Aspartyl protease</keyword>
<name>A0AAD6V7A1_9AGAR</name>
<evidence type="ECO:0000256" key="4">
    <source>
        <dbReference type="ARBA" id="ARBA00022801"/>
    </source>
</evidence>